<proteinExistence type="predicted"/>
<evidence type="ECO:0008006" key="3">
    <source>
        <dbReference type="Google" id="ProtNLM"/>
    </source>
</evidence>
<evidence type="ECO:0000313" key="2">
    <source>
        <dbReference type="Proteomes" id="UP000663882"/>
    </source>
</evidence>
<gene>
    <name evidence="1" type="ORF">RFH988_LOCUS37907</name>
</gene>
<reference evidence="1" key="1">
    <citation type="submission" date="2021-02" db="EMBL/GenBank/DDBJ databases">
        <authorList>
            <person name="Nowell W R."/>
        </authorList>
    </citation>
    <scope>NUCLEOTIDE SEQUENCE</scope>
</reference>
<name>A0A815RM77_9BILA</name>
<evidence type="ECO:0000313" key="1">
    <source>
        <dbReference type="EMBL" id="CAF1479139.1"/>
    </source>
</evidence>
<dbReference type="EMBL" id="CAJNOO010008191">
    <property type="protein sequence ID" value="CAF1479139.1"/>
    <property type="molecule type" value="Genomic_DNA"/>
</dbReference>
<organism evidence="1 2">
    <name type="scientific">Rotaria sordida</name>
    <dbReference type="NCBI Taxonomy" id="392033"/>
    <lineage>
        <taxon>Eukaryota</taxon>
        <taxon>Metazoa</taxon>
        <taxon>Spiralia</taxon>
        <taxon>Gnathifera</taxon>
        <taxon>Rotifera</taxon>
        <taxon>Eurotatoria</taxon>
        <taxon>Bdelloidea</taxon>
        <taxon>Philodinida</taxon>
        <taxon>Philodinidae</taxon>
        <taxon>Rotaria</taxon>
    </lineage>
</organism>
<protein>
    <recommendedName>
        <fullName evidence="3">F-box domain-containing protein</fullName>
    </recommendedName>
</protein>
<dbReference type="AlphaFoldDB" id="A0A815RM77"/>
<accession>A0A815RM77</accession>
<feature type="non-terminal residue" evidence="1">
    <location>
        <position position="1"/>
    </location>
</feature>
<dbReference type="OrthoDB" id="10064942at2759"/>
<comment type="caution">
    <text evidence="1">The sequence shown here is derived from an EMBL/GenBank/DDBJ whole genome shotgun (WGS) entry which is preliminary data.</text>
</comment>
<sequence length="121" mass="14489">MMNISKFENLPNELIIECLEYLYIFDTFHSFNGLNDRLDKLIRTVPLHLNFILVNKKRLEHFCQHTLLYPEIREQIYSLHLSNENRCDQIETFLAHISLNTLNNLHTLILTHIDKENLIQL</sequence>
<feature type="non-terminal residue" evidence="1">
    <location>
        <position position="121"/>
    </location>
</feature>
<dbReference type="Proteomes" id="UP000663882">
    <property type="component" value="Unassembled WGS sequence"/>
</dbReference>